<dbReference type="EMBL" id="CP113836">
    <property type="protein sequence ID" value="WAL67676.1"/>
    <property type="molecule type" value="Genomic_DNA"/>
</dbReference>
<accession>A0ABY7B5Q7</accession>
<dbReference type="PANTHER" id="PTHR33678">
    <property type="entry name" value="BLL1576 PROTEIN"/>
    <property type="match status" value="1"/>
</dbReference>
<evidence type="ECO:0000313" key="2">
    <source>
        <dbReference type="EMBL" id="WAL67676.1"/>
    </source>
</evidence>
<proteinExistence type="predicted"/>
<dbReference type="InterPro" id="IPR004291">
    <property type="entry name" value="Transposase_IS66_central"/>
</dbReference>
<dbReference type="PANTHER" id="PTHR33678:SF1">
    <property type="entry name" value="BLL1576 PROTEIN"/>
    <property type="match status" value="1"/>
</dbReference>
<sequence>MLELKTLTEHAVAAGETALDPAELALHAGRIRSATQVAVNTLRHQDDPLASRHRALTKRILNRQADYLRFATDFRVSFDNNAAEREIRMVRLREKVSGCLRTLTGAHNFAAIHSYLATAAKYGKEFLRVLTELVQGRPWLPVTT</sequence>
<protein>
    <submittedName>
        <fullName evidence="2">Transposase</fullName>
    </submittedName>
</protein>
<dbReference type="Pfam" id="PF03050">
    <property type="entry name" value="DDE_Tnp_IS66"/>
    <property type="match status" value="1"/>
</dbReference>
<dbReference type="RefSeq" id="WP_268757771.1">
    <property type="nucleotide sequence ID" value="NZ_CP113836.1"/>
</dbReference>
<reference evidence="2" key="1">
    <citation type="submission" date="2022-11" db="EMBL/GenBank/DDBJ databases">
        <authorList>
            <person name="Mo P."/>
        </authorList>
    </citation>
    <scope>NUCLEOTIDE SEQUENCE</scope>
    <source>
        <strain evidence="2">HUAS 11-8</strain>
    </source>
</reference>
<gene>
    <name evidence="2" type="ORF">ORV05_07810</name>
</gene>
<feature type="domain" description="Transposase IS66 central" evidence="1">
    <location>
        <begin position="45"/>
        <end position="107"/>
    </location>
</feature>
<dbReference type="InterPro" id="IPR052344">
    <property type="entry name" value="Transposase-related"/>
</dbReference>
<dbReference type="Proteomes" id="UP001163203">
    <property type="component" value="Chromosome"/>
</dbReference>
<keyword evidence="3" id="KW-1185">Reference proteome</keyword>
<name>A0ABY7B5Q7_9PSEU</name>
<evidence type="ECO:0000259" key="1">
    <source>
        <dbReference type="Pfam" id="PF03050"/>
    </source>
</evidence>
<organism evidence="2 3">
    <name type="scientific">Amycolatopsis cynarae</name>
    <dbReference type="NCBI Taxonomy" id="2995223"/>
    <lineage>
        <taxon>Bacteria</taxon>
        <taxon>Bacillati</taxon>
        <taxon>Actinomycetota</taxon>
        <taxon>Actinomycetes</taxon>
        <taxon>Pseudonocardiales</taxon>
        <taxon>Pseudonocardiaceae</taxon>
        <taxon>Amycolatopsis</taxon>
    </lineage>
</organism>
<evidence type="ECO:0000313" key="3">
    <source>
        <dbReference type="Proteomes" id="UP001163203"/>
    </source>
</evidence>